<dbReference type="Proteomes" id="UP000193920">
    <property type="component" value="Unassembled WGS sequence"/>
</dbReference>
<feature type="region of interest" description="Disordered" evidence="4">
    <location>
        <begin position="405"/>
        <end position="444"/>
    </location>
</feature>
<dbReference type="SMART" id="SM00256">
    <property type="entry name" value="FBOX"/>
    <property type="match status" value="1"/>
</dbReference>
<keyword evidence="7" id="KW-1185">Reference proteome</keyword>
<dbReference type="Gene3D" id="1.20.1280.50">
    <property type="match status" value="1"/>
</dbReference>
<dbReference type="PROSITE" id="PS50082">
    <property type="entry name" value="WD_REPEATS_2"/>
    <property type="match status" value="5"/>
</dbReference>
<feature type="repeat" description="WD" evidence="3">
    <location>
        <begin position="709"/>
        <end position="748"/>
    </location>
</feature>
<evidence type="ECO:0000313" key="7">
    <source>
        <dbReference type="Proteomes" id="UP000193920"/>
    </source>
</evidence>
<dbReference type="InterPro" id="IPR001680">
    <property type="entry name" value="WD40_rpt"/>
</dbReference>
<feature type="compositionally biased region" description="Basic residues" evidence="4">
    <location>
        <begin position="55"/>
        <end position="65"/>
    </location>
</feature>
<keyword evidence="2" id="KW-0677">Repeat</keyword>
<comment type="caution">
    <text evidence="6">The sequence shown here is derived from an EMBL/GenBank/DDBJ whole genome shotgun (WGS) entry which is preliminary data.</text>
</comment>
<feature type="domain" description="F-box" evidence="5">
    <location>
        <begin position="352"/>
        <end position="398"/>
    </location>
</feature>
<reference evidence="6 7" key="1">
    <citation type="submission" date="2016-08" db="EMBL/GenBank/DDBJ databases">
        <title>A Parts List for Fungal Cellulosomes Revealed by Comparative Genomics.</title>
        <authorList>
            <consortium name="DOE Joint Genome Institute"/>
            <person name="Haitjema C.H."/>
            <person name="Gilmore S.P."/>
            <person name="Henske J.K."/>
            <person name="Solomon K.V."/>
            <person name="De Groot R."/>
            <person name="Kuo A."/>
            <person name="Mondo S.J."/>
            <person name="Salamov A.A."/>
            <person name="Labutti K."/>
            <person name="Zhao Z."/>
            <person name="Chiniquy J."/>
            <person name="Barry K."/>
            <person name="Brewer H.M."/>
            <person name="Purvine S.O."/>
            <person name="Wright A.T."/>
            <person name="Boxma B."/>
            <person name="Van Alen T."/>
            <person name="Hackstein J.H."/>
            <person name="Baker S.E."/>
            <person name="Grigoriev I.V."/>
            <person name="O'Malley M.A."/>
        </authorList>
    </citation>
    <scope>NUCLEOTIDE SEQUENCE [LARGE SCALE GENOMIC DNA]</scope>
    <source>
        <strain evidence="6 7">G1</strain>
    </source>
</reference>
<dbReference type="Gene3D" id="2.130.10.10">
    <property type="entry name" value="YVTN repeat-like/Quinoprotein amine dehydrogenase"/>
    <property type="match status" value="2"/>
</dbReference>
<dbReference type="InterPro" id="IPR036047">
    <property type="entry name" value="F-box-like_dom_sf"/>
</dbReference>
<sequence length="785" mass="89858">MRTKTKIIRVIENIHMPTVIKSIPNWINSNSKISSSDSPSSSSSSILSSPSSPKSKAKPKLKSKLKSQPIKITTIENINVPSKSPEMTSKYNRDYISKAFIDTFSNQFSTEKRTIILDELLQCCSPTELNLLKKIIDKNLSEISPTKDSIIKNNNFKKIINKNSNIKKNNKEIIDNLINKNKNKALSNNNDRDNEINIKEHITREQIDHIKSLNTNVNYSKTFLYPPTSTPVSSQNYNESLFNELLKNTLPNNINKQHYSSPLESVSPIFPYASTPHDQFNTSSVTLLNSNEYHDKNEIPIHDLYNYNNNNNAFSVDYYSPPNIIYHSDQSYNFNSTKQNTLSPKINKKGINSPFDKLADELLIIIFSYLDTQSLAYASQVNCRWYSLLRDNLLWKDLCNSNEYSPFSSSNPLKDSDTDINEEENNTNELNHRNNDNQENLNDNNTMLFTKTKSIQQSMVPIVWKSYNYKNDKITFSSSKIPSVSLWNIPWKKTFVQNWRINCNWKTGRCKVIKKESVPNTLHMAFNNNLVFSVQQGKEEYCGESIIQIFNDESMISAACFNKNYLVIGCINYALKVWDLKTKELVHELEGHHGEIVSIQNDDEKIISGDENSEIKIWNIKTGTCETTLKGHEGAICTLQFKNNILVSGSVDTTIKIWNIKAKKCIMTLSGHTSYVYCIKFNDHYICSGSGDNTIKIWSLKTGKCLKTLKGHEKGVVCLQFDHQKLISGSVDETIKVWNIKTGKCLYTLLHHNGSIWNLYYNNTHMISSSFDHSLCIWDFASDVY</sequence>
<protein>
    <submittedName>
        <fullName evidence="6">WD40 repeat-like protein</fullName>
    </submittedName>
</protein>
<dbReference type="PROSITE" id="PS50181">
    <property type="entry name" value="FBOX"/>
    <property type="match status" value="1"/>
</dbReference>
<dbReference type="InterPro" id="IPR036322">
    <property type="entry name" value="WD40_repeat_dom_sf"/>
</dbReference>
<dbReference type="InterPro" id="IPR020472">
    <property type="entry name" value="WD40_PAC1"/>
</dbReference>
<feature type="compositionally biased region" description="Low complexity" evidence="4">
    <location>
        <begin position="31"/>
        <end position="54"/>
    </location>
</feature>
<feature type="region of interest" description="Disordered" evidence="4">
    <location>
        <begin position="31"/>
        <end position="66"/>
    </location>
</feature>
<name>A0A1Y2F0U3_9FUNG</name>
<dbReference type="SUPFAM" id="SSF50978">
    <property type="entry name" value="WD40 repeat-like"/>
    <property type="match status" value="1"/>
</dbReference>
<dbReference type="EMBL" id="MCOG01000019">
    <property type="protein sequence ID" value="ORY77463.1"/>
    <property type="molecule type" value="Genomic_DNA"/>
</dbReference>
<accession>A0A1Y2F0U3</accession>
<dbReference type="PROSITE" id="PS50294">
    <property type="entry name" value="WD_REPEATS_REGION"/>
    <property type="match status" value="4"/>
</dbReference>
<dbReference type="PROSITE" id="PS00678">
    <property type="entry name" value="WD_REPEATS_1"/>
    <property type="match status" value="4"/>
</dbReference>
<evidence type="ECO:0000313" key="6">
    <source>
        <dbReference type="EMBL" id="ORY77463.1"/>
    </source>
</evidence>
<feature type="repeat" description="WD" evidence="3">
    <location>
        <begin position="589"/>
        <end position="628"/>
    </location>
</feature>
<dbReference type="InterPro" id="IPR001810">
    <property type="entry name" value="F-box_dom"/>
</dbReference>
<dbReference type="OrthoDB" id="19711at2759"/>
<dbReference type="SMART" id="SM00320">
    <property type="entry name" value="WD40"/>
    <property type="match status" value="6"/>
</dbReference>
<dbReference type="PANTHER" id="PTHR19848">
    <property type="entry name" value="WD40 REPEAT PROTEIN"/>
    <property type="match status" value="1"/>
</dbReference>
<dbReference type="PRINTS" id="PR00320">
    <property type="entry name" value="GPROTEINBRPT"/>
</dbReference>
<feature type="repeat" description="WD" evidence="3">
    <location>
        <begin position="749"/>
        <end position="785"/>
    </location>
</feature>
<dbReference type="Pfam" id="PF12937">
    <property type="entry name" value="F-box-like"/>
    <property type="match status" value="1"/>
</dbReference>
<dbReference type="PANTHER" id="PTHR19848:SF8">
    <property type="entry name" value="F-BOX AND WD REPEAT DOMAIN CONTAINING 7"/>
    <property type="match status" value="1"/>
</dbReference>
<gene>
    <name evidence="6" type="ORF">LY90DRAFT_665245</name>
</gene>
<dbReference type="CDD" id="cd00200">
    <property type="entry name" value="WD40"/>
    <property type="match status" value="1"/>
</dbReference>
<dbReference type="AlphaFoldDB" id="A0A1Y2F0U3"/>
<keyword evidence="1 3" id="KW-0853">WD repeat</keyword>
<evidence type="ECO:0000256" key="4">
    <source>
        <dbReference type="SAM" id="MobiDB-lite"/>
    </source>
</evidence>
<dbReference type="Pfam" id="PF00400">
    <property type="entry name" value="WD40"/>
    <property type="match status" value="5"/>
</dbReference>
<evidence type="ECO:0000256" key="2">
    <source>
        <dbReference type="ARBA" id="ARBA00022737"/>
    </source>
</evidence>
<proteinExistence type="predicted"/>
<dbReference type="InterPro" id="IPR019775">
    <property type="entry name" value="WD40_repeat_CS"/>
</dbReference>
<evidence type="ECO:0000256" key="1">
    <source>
        <dbReference type="ARBA" id="ARBA00022574"/>
    </source>
</evidence>
<evidence type="ECO:0000259" key="5">
    <source>
        <dbReference type="PROSITE" id="PS50181"/>
    </source>
</evidence>
<dbReference type="InterPro" id="IPR015943">
    <property type="entry name" value="WD40/YVTN_repeat-like_dom_sf"/>
</dbReference>
<feature type="repeat" description="WD" evidence="3">
    <location>
        <begin position="669"/>
        <end position="708"/>
    </location>
</feature>
<organism evidence="6 7">
    <name type="scientific">Neocallimastix californiae</name>
    <dbReference type="NCBI Taxonomy" id="1754190"/>
    <lineage>
        <taxon>Eukaryota</taxon>
        <taxon>Fungi</taxon>
        <taxon>Fungi incertae sedis</taxon>
        <taxon>Chytridiomycota</taxon>
        <taxon>Chytridiomycota incertae sedis</taxon>
        <taxon>Neocallimastigomycetes</taxon>
        <taxon>Neocallimastigales</taxon>
        <taxon>Neocallimastigaceae</taxon>
        <taxon>Neocallimastix</taxon>
    </lineage>
</organism>
<evidence type="ECO:0000256" key="3">
    <source>
        <dbReference type="PROSITE-ProRule" id="PRU00221"/>
    </source>
</evidence>
<feature type="repeat" description="WD" evidence="3">
    <location>
        <begin position="629"/>
        <end position="668"/>
    </location>
</feature>
<dbReference type="SUPFAM" id="SSF81383">
    <property type="entry name" value="F-box domain"/>
    <property type="match status" value="1"/>
</dbReference>
<dbReference type="STRING" id="1754190.A0A1Y2F0U3"/>